<sequence length="133" mass="14993">MHCMQETSILKLYDKVGGFLKKAELWRRSSAQGEFPQVEDVFSSEDVDKAPVKLRHDNDEFKHFSSKKTRVKMSPGHYPEAAICHYVLQGLATLSSGPCVTGRIHAAFSSVLTCYSTGLQYPKGQADQRRREN</sequence>
<dbReference type="Proteomes" id="UP000314294">
    <property type="component" value="Unassembled WGS sequence"/>
</dbReference>
<protein>
    <submittedName>
        <fullName evidence="1">Uncharacterized protein</fullName>
    </submittedName>
</protein>
<dbReference type="EMBL" id="SRLO01000215">
    <property type="protein sequence ID" value="TNN66666.1"/>
    <property type="molecule type" value="Genomic_DNA"/>
</dbReference>
<name>A0A4Z2HLG5_9TELE</name>
<dbReference type="AlphaFoldDB" id="A0A4Z2HLG5"/>
<dbReference type="OrthoDB" id="8871150at2759"/>
<accession>A0A4Z2HLG5</accession>
<comment type="caution">
    <text evidence="1">The sequence shown here is derived from an EMBL/GenBank/DDBJ whole genome shotgun (WGS) entry which is preliminary data.</text>
</comment>
<proteinExistence type="predicted"/>
<keyword evidence="2" id="KW-1185">Reference proteome</keyword>
<gene>
    <name evidence="1" type="ORF">EYF80_023055</name>
</gene>
<reference evidence="1 2" key="1">
    <citation type="submission" date="2019-03" db="EMBL/GenBank/DDBJ databases">
        <title>First draft genome of Liparis tanakae, snailfish: a comprehensive survey of snailfish specific genes.</title>
        <authorList>
            <person name="Kim W."/>
            <person name="Song I."/>
            <person name="Jeong J.-H."/>
            <person name="Kim D."/>
            <person name="Kim S."/>
            <person name="Ryu S."/>
            <person name="Song J.Y."/>
            <person name="Lee S.K."/>
        </authorList>
    </citation>
    <scope>NUCLEOTIDE SEQUENCE [LARGE SCALE GENOMIC DNA]</scope>
    <source>
        <tissue evidence="1">Muscle</tissue>
    </source>
</reference>
<evidence type="ECO:0000313" key="1">
    <source>
        <dbReference type="EMBL" id="TNN66666.1"/>
    </source>
</evidence>
<evidence type="ECO:0000313" key="2">
    <source>
        <dbReference type="Proteomes" id="UP000314294"/>
    </source>
</evidence>
<organism evidence="1 2">
    <name type="scientific">Liparis tanakae</name>
    <name type="common">Tanaka's snailfish</name>
    <dbReference type="NCBI Taxonomy" id="230148"/>
    <lineage>
        <taxon>Eukaryota</taxon>
        <taxon>Metazoa</taxon>
        <taxon>Chordata</taxon>
        <taxon>Craniata</taxon>
        <taxon>Vertebrata</taxon>
        <taxon>Euteleostomi</taxon>
        <taxon>Actinopterygii</taxon>
        <taxon>Neopterygii</taxon>
        <taxon>Teleostei</taxon>
        <taxon>Neoteleostei</taxon>
        <taxon>Acanthomorphata</taxon>
        <taxon>Eupercaria</taxon>
        <taxon>Perciformes</taxon>
        <taxon>Cottioidei</taxon>
        <taxon>Cottales</taxon>
        <taxon>Liparidae</taxon>
        <taxon>Liparis</taxon>
    </lineage>
</organism>